<sequence>MMKTLLFSCVLLLSIAFFQVTLGISTRKEAQTYLLRYGIPYDEIEDAQLLQTVKQYRDMAVLTTDLFGDRVERVLEGLDKKLEDNYALLESHQRQRLLKDIERVLRQLEVHGQLTRDHVHEQLTDGNNKVAVSSSHFLTPEQWQQVIKDVEATVTPPSTWSLWFGQSTSPIRLGDKDPYRTWLDETTVPFASWLPVRQHEQLKVALDKAMKRQELGSKEWWRQLVKTLAAEGFSTADIEKVIDQLRIKVVGFRVFTHDYLGLPTPPPVYQDEASWLDSSDYAIVNWLHRHVCAPFHDLMSRLTDYGQQLDEKKEQVQDEWSKAIQNAKQSFATYWHDREFDAYRRIGYTEGEIDWVRAYLQRNLHHTSPRSFNQILNDVRQYLNSLERQTKAQVELHVLKLERLLQAWKLSILAHGHGEL</sequence>
<proteinExistence type="predicted"/>
<name>A0A1X2HYF5_9FUNG</name>
<gene>
    <name evidence="2" type="ORF">BCR42DRAFT_456827</name>
</gene>
<dbReference type="EMBL" id="MCGE01000044">
    <property type="protein sequence ID" value="ORZ05401.1"/>
    <property type="molecule type" value="Genomic_DNA"/>
</dbReference>
<organism evidence="2 3">
    <name type="scientific">Absidia repens</name>
    <dbReference type="NCBI Taxonomy" id="90262"/>
    <lineage>
        <taxon>Eukaryota</taxon>
        <taxon>Fungi</taxon>
        <taxon>Fungi incertae sedis</taxon>
        <taxon>Mucoromycota</taxon>
        <taxon>Mucoromycotina</taxon>
        <taxon>Mucoromycetes</taxon>
        <taxon>Mucorales</taxon>
        <taxon>Cunninghamellaceae</taxon>
        <taxon>Absidia</taxon>
    </lineage>
</organism>
<feature type="signal peptide" evidence="1">
    <location>
        <begin position="1"/>
        <end position="23"/>
    </location>
</feature>
<comment type="caution">
    <text evidence="2">The sequence shown here is derived from an EMBL/GenBank/DDBJ whole genome shotgun (WGS) entry which is preliminary data.</text>
</comment>
<keyword evidence="3" id="KW-1185">Reference proteome</keyword>
<evidence type="ECO:0000313" key="3">
    <source>
        <dbReference type="Proteomes" id="UP000193560"/>
    </source>
</evidence>
<evidence type="ECO:0000313" key="2">
    <source>
        <dbReference type="EMBL" id="ORZ05401.1"/>
    </source>
</evidence>
<reference evidence="2 3" key="1">
    <citation type="submission" date="2016-07" db="EMBL/GenBank/DDBJ databases">
        <title>Pervasive Adenine N6-methylation of Active Genes in Fungi.</title>
        <authorList>
            <consortium name="DOE Joint Genome Institute"/>
            <person name="Mondo S.J."/>
            <person name="Dannebaum R.O."/>
            <person name="Kuo R.C."/>
            <person name="Labutti K."/>
            <person name="Haridas S."/>
            <person name="Kuo A."/>
            <person name="Salamov A."/>
            <person name="Ahrendt S.R."/>
            <person name="Lipzen A."/>
            <person name="Sullivan W."/>
            <person name="Andreopoulos W.B."/>
            <person name="Clum A."/>
            <person name="Lindquist E."/>
            <person name="Daum C."/>
            <person name="Ramamoorthy G.K."/>
            <person name="Gryganskyi A."/>
            <person name="Culley D."/>
            <person name="Magnuson J.K."/>
            <person name="James T.Y."/>
            <person name="O'Malley M.A."/>
            <person name="Stajich J.E."/>
            <person name="Spatafora J.W."/>
            <person name="Visel A."/>
            <person name="Grigoriev I.V."/>
        </authorList>
    </citation>
    <scope>NUCLEOTIDE SEQUENCE [LARGE SCALE GENOMIC DNA]</scope>
    <source>
        <strain evidence="2 3">NRRL 1336</strain>
    </source>
</reference>
<accession>A0A1X2HYF5</accession>
<dbReference type="OrthoDB" id="2378832at2759"/>
<feature type="chain" id="PRO_5013298666" evidence="1">
    <location>
        <begin position="24"/>
        <end position="420"/>
    </location>
</feature>
<dbReference type="AlphaFoldDB" id="A0A1X2HYF5"/>
<dbReference type="Proteomes" id="UP000193560">
    <property type="component" value="Unassembled WGS sequence"/>
</dbReference>
<protein>
    <submittedName>
        <fullName evidence="2">Uncharacterized protein</fullName>
    </submittedName>
</protein>
<evidence type="ECO:0000256" key="1">
    <source>
        <dbReference type="SAM" id="SignalP"/>
    </source>
</evidence>
<keyword evidence="1" id="KW-0732">Signal</keyword>